<dbReference type="OrthoDB" id="1749524at2759"/>
<dbReference type="EMBL" id="JXTB01001080">
    <property type="protein sequence ID" value="PON31381.1"/>
    <property type="molecule type" value="Genomic_DNA"/>
</dbReference>
<reference evidence="2" key="1">
    <citation type="submission" date="2016-06" db="EMBL/GenBank/DDBJ databases">
        <title>Parallel loss of symbiosis genes in relatives of nitrogen-fixing non-legume Parasponia.</title>
        <authorList>
            <person name="Van Velzen R."/>
            <person name="Holmer R."/>
            <person name="Bu F."/>
            <person name="Rutten L."/>
            <person name="Van Zeijl A."/>
            <person name="Liu W."/>
            <person name="Santuari L."/>
            <person name="Cao Q."/>
            <person name="Sharma T."/>
            <person name="Shen D."/>
            <person name="Roswanjaya Y."/>
            <person name="Wardhani T."/>
            <person name="Kalhor M.S."/>
            <person name="Jansen J."/>
            <person name="Van den Hoogen J."/>
            <person name="Gungor B."/>
            <person name="Hartog M."/>
            <person name="Hontelez J."/>
            <person name="Verver J."/>
            <person name="Yang W.-C."/>
            <person name="Schijlen E."/>
            <person name="Repin R."/>
            <person name="Schilthuizen M."/>
            <person name="Schranz E."/>
            <person name="Heidstra R."/>
            <person name="Miyata K."/>
            <person name="Fedorova E."/>
            <person name="Kohlen W."/>
            <person name="Bisseling T."/>
            <person name="Smit S."/>
            <person name="Geurts R."/>
        </authorList>
    </citation>
    <scope>NUCLEOTIDE SEQUENCE [LARGE SCALE GENOMIC DNA]</scope>
    <source>
        <strain evidence="2">cv. WU1-14</strain>
    </source>
</reference>
<dbReference type="InterPro" id="IPR052929">
    <property type="entry name" value="RNase_H-like_EbsB-rel"/>
</dbReference>
<comment type="caution">
    <text evidence="1">The sequence shown here is derived from an EMBL/GenBank/DDBJ whole genome shotgun (WGS) entry which is preliminary data.</text>
</comment>
<evidence type="ECO:0000313" key="2">
    <source>
        <dbReference type="Proteomes" id="UP000237105"/>
    </source>
</evidence>
<organism evidence="1 2">
    <name type="scientific">Parasponia andersonii</name>
    <name type="common">Sponia andersonii</name>
    <dbReference type="NCBI Taxonomy" id="3476"/>
    <lineage>
        <taxon>Eukaryota</taxon>
        <taxon>Viridiplantae</taxon>
        <taxon>Streptophyta</taxon>
        <taxon>Embryophyta</taxon>
        <taxon>Tracheophyta</taxon>
        <taxon>Spermatophyta</taxon>
        <taxon>Magnoliopsida</taxon>
        <taxon>eudicotyledons</taxon>
        <taxon>Gunneridae</taxon>
        <taxon>Pentapetalae</taxon>
        <taxon>rosids</taxon>
        <taxon>fabids</taxon>
        <taxon>Rosales</taxon>
        <taxon>Cannabaceae</taxon>
        <taxon>Parasponia</taxon>
    </lineage>
</organism>
<protein>
    <recommendedName>
        <fullName evidence="3">Reverse transcriptase zinc-binding domain-containing protein</fullName>
    </recommendedName>
</protein>
<proteinExistence type="predicted"/>
<sequence>MGNLTCRGVPCSAVCPRCQEEKESTYHTLISCSFSRVCWELSLFWEETFNLHAHDLSELLIYLAKNLSKSDFEIWCIFIWMIRSWERESKPPPLILEDAERWINKFKSLHCSKLLLEKHPQQTFKWSPPPVGKFKMNVDVAIPRSSDCFGVGIIIRDHPGGVIVAMAKRFPVSPTAFLAECAVFREA</sequence>
<keyword evidence="2" id="KW-1185">Reference proteome</keyword>
<dbReference type="AlphaFoldDB" id="A0A2P5A4A7"/>
<gene>
    <name evidence="1" type="ORF">PanWU01x14_370350</name>
</gene>
<name>A0A2P5A4A7_PARAD</name>
<evidence type="ECO:0000313" key="1">
    <source>
        <dbReference type="EMBL" id="PON31381.1"/>
    </source>
</evidence>
<dbReference type="PANTHER" id="PTHR47074">
    <property type="entry name" value="BNAC02G40300D PROTEIN"/>
    <property type="match status" value="1"/>
</dbReference>
<evidence type="ECO:0008006" key="3">
    <source>
        <dbReference type="Google" id="ProtNLM"/>
    </source>
</evidence>
<dbReference type="Proteomes" id="UP000237105">
    <property type="component" value="Unassembled WGS sequence"/>
</dbReference>
<dbReference type="PANTHER" id="PTHR47074:SF67">
    <property type="entry name" value="RNASE H TYPE-1 DOMAIN-CONTAINING PROTEIN"/>
    <property type="match status" value="1"/>
</dbReference>
<dbReference type="STRING" id="3476.A0A2P5A4A7"/>
<accession>A0A2P5A4A7</accession>